<reference evidence="1 2" key="1">
    <citation type="submission" date="2020-04" db="EMBL/GenBank/DDBJ databases">
        <title>Acinetobacter Taxon 24.</title>
        <authorList>
            <person name="Nemec A."/>
            <person name="Radolfova-Krizova L."/>
            <person name="Higgins P.G."/>
            <person name="Spanelova P."/>
        </authorList>
    </citation>
    <scope>NUCLEOTIDE SEQUENCE [LARGE SCALE GENOMIC DNA]</scope>
    <source>
        <strain evidence="1 2">ANC 5380</strain>
    </source>
</reference>
<gene>
    <name evidence="1" type="ORF">HLH17_02020</name>
</gene>
<organism evidence="1 2">
    <name type="scientific">Acinetobacter terrae</name>
    <dbReference type="NCBI Taxonomy" id="2731247"/>
    <lineage>
        <taxon>Bacteria</taxon>
        <taxon>Pseudomonadati</taxon>
        <taxon>Pseudomonadota</taxon>
        <taxon>Gammaproteobacteria</taxon>
        <taxon>Moraxellales</taxon>
        <taxon>Moraxellaceae</taxon>
        <taxon>Acinetobacter</taxon>
        <taxon>Acinetobacter Taxon 24</taxon>
    </lineage>
</organism>
<sequence>MAELENEKVQLVKAAQLEIIEANAKVEAVMLEAKFRGFQAIADSLIRMQAELDQLANSRLEFIGRNSLEQVKGIEAFYGELAKMINDDDEFFMVKLPQLLDVANRFPESSDSKKIYMDAIALEIKRSIDFKTEQLSNLGIRQKAVVDANLQSKLKMNEHVNTLSLGIKQNIQNQVNVLESKMSVNREQLELNKLNHLKIENNS</sequence>
<evidence type="ECO:0008006" key="3">
    <source>
        <dbReference type="Google" id="ProtNLM"/>
    </source>
</evidence>
<evidence type="ECO:0000313" key="1">
    <source>
        <dbReference type="EMBL" id="NNH76480.1"/>
    </source>
</evidence>
<proteinExistence type="predicted"/>
<dbReference type="RefSeq" id="WP_171539683.1">
    <property type="nucleotide sequence ID" value="NZ_JABERL010000005.1"/>
</dbReference>
<protein>
    <recommendedName>
        <fullName evidence="3">Toxic anion resistance protein</fullName>
    </recommendedName>
</protein>
<accession>A0A7Y2RCX0</accession>
<comment type="caution">
    <text evidence="1">The sequence shown here is derived from an EMBL/GenBank/DDBJ whole genome shotgun (WGS) entry which is preliminary data.</text>
</comment>
<evidence type="ECO:0000313" key="2">
    <source>
        <dbReference type="Proteomes" id="UP000569202"/>
    </source>
</evidence>
<dbReference type="AlphaFoldDB" id="A0A7Y2RCX0"/>
<name>A0A7Y2RCX0_9GAMM</name>
<dbReference type="EMBL" id="JABERL010000005">
    <property type="protein sequence ID" value="NNH76480.1"/>
    <property type="molecule type" value="Genomic_DNA"/>
</dbReference>
<dbReference type="Proteomes" id="UP000569202">
    <property type="component" value="Unassembled WGS sequence"/>
</dbReference>